<keyword evidence="3 8" id="KW-0812">Transmembrane</keyword>
<organism evidence="10 11">
    <name type="scientific">Holothuria leucospilota</name>
    <name type="common">Black long sea cucumber</name>
    <name type="synonym">Mertensiothuria leucospilota</name>
    <dbReference type="NCBI Taxonomy" id="206669"/>
    <lineage>
        <taxon>Eukaryota</taxon>
        <taxon>Metazoa</taxon>
        <taxon>Echinodermata</taxon>
        <taxon>Eleutherozoa</taxon>
        <taxon>Echinozoa</taxon>
        <taxon>Holothuroidea</taxon>
        <taxon>Aspidochirotacea</taxon>
        <taxon>Aspidochirotida</taxon>
        <taxon>Holothuriidae</taxon>
        <taxon>Holothuria</taxon>
    </lineage>
</organism>
<dbReference type="Proteomes" id="UP001152320">
    <property type="component" value="Chromosome 21"/>
</dbReference>
<feature type="compositionally biased region" description="Basic and acidic residues" evidence="7">
    <location>
        <begin position="415"/>
        <end position="427"/>
    </location>
</feature>
<feature type="compositionally biased region" description="Low complexity" evidence="7">
    <location>
        <begin position="428"/>
        <end position="438"/>
    </location>
</feature>
<comment type="caution">
    <text evidence="10">The sequence shown here is derived from an EMBL/GenBank/DDBJ whole genome shotgun (WGS) entry which is preliminary data.</text>
</comment>
<evidence type="ECO:0000256" key="2">
    <source>
        <dbReference type="ARBA" id="ARBA00022553"/>
    </source>
</evidence>
<feature type="region of interest" description="Disordered" evidence="7">
    <location>
        <begin position="393"/>
        <end position="478"/>
    </location>
</feature>
<evidence type="ECO:0000313" key="11">
    <source>
        <dbReference type="Proteomes" id="UP001152320"/>
    </source>
</evidence>
<sequence length="558" mass="63264">MFYEKFPAMAEDQEKNTMPMHSVSPTQGHHPHSRCIADVEDHREDDSFEIFLFIHGYGLGTLYLCLAILVLFMFYKLFFTLKRRRPFIVVIHILVLCFAILRVISSMAKGHIADAIFRFFVQLIGDLSIPALTSAYALIVWVMFEITSVRMSRKLQNKVFLTIVIVSHFIFIVVVDIVVGLYNGTCILLLTCQILNVLWGFILTVLLLIATIKLYKMRRQQEDFFRPRAFSKPVLNLATESLASIAFPINRADFKEISSKESVSSPIPAMEAAKVFPFILNVSSPVDEVRSEPQMSSKKRDNGYRLDFRKRGVRPHEKESNTSSFITNVDVENKINEAEISTSCRVAKGTTEKIESESEVNQFHVGGKGISQSNGDTVGIKYYNISDGRQRTSLENCGSNENVNSLPNTSQSNKETPRSQKSDEILKVDNNSNVSKSSYDLPHEMRVNPRVSTGRRQTLSEKRKRGARRSQNISTRKKNPTKKLEIVGILSAILGVAQVLLGFIGTSYIYNPQLVGTRSEPDPLTWLLFITILRDTRASLRPCPDFRCLAKKRFKNDE</sequence>
<dbReference type="InterPro" id="IPR059081">
    <property type="entry name" value="PRRT3-4"/>
</dbReference>
<evidence type="ECO:0000259" key="9">
    <source>
        <dbReference type="Pfam" id="PF25987"/>
    </source>
</evidence>
<keyword evidence="11" id="KW-1185">Reference proteome</keyword>
<evidence type="ECO:0000256" key="8">
    <source>
        <dbReference type="SAM" id="Phobius"/>
    </source>
</evidence>
<feature type="transmembrane region" description="Helical" evidence="8">
    <location>
        <begin position="187"/>
        <end position="210"/>
    </location>
</feature>
<dbReference type="Pfam" id="PF25987">
    <property type="entry name" value="PRRT3"/>
    <property type="match status" value="1"/>
</dbReference>
<feature type="transmembrane region" description="Helical" evidence="8">
    <location>
        <begin position="127"/>
        <end position="147"/>
    </location>
</feature>
<keyword evidence="2" id="KW-0597">Phosphoprotein</keyword>
<evidence type="ECO:0000256" key="1">
    <source>
        <dbReference type="ARBA" id="ARBA00004141"/>
    </source>
</evidence>
<evidence type="ECO:0000256" key="4">
    <source>
        <dbReference type="ARBA" id="ARBA00022729"/>
    </source>
</evidence>
<keyword evidence="6 8" id="KW-0472">Membrane</keyword>
<evidence type="ECO:0000313" key="10">
    <source>
        <dbReference type="EMBL" id="KAJ8021622.1"/>
    </source>
</evidence>
<feature type="compositionally biased region" description="Polar residues" evidence="7">
    <location>
        <begin position="393"/>
        <end position="414"/>
    </location>
</feature>
<evidence type="ECO:0000256" key="3">
    <source>
        <dbReference type="ARBA" id="ARBA00022692"/>
    </source>
</evidence>
<gene>
    <name evidence="10" type="ORF">HOLleu_38879</name>
</gene>
<dbReference type="EMBL" id="JAIZAY010000021">
    <property type="protein sequence ID" value="KAJ8021622.1"/>
    <property type="molecule type" value="Genomic_DNA"/>
</dbReference>
<evidence type="ECO:0000256" key="6">
    <source>
        <dbReference type="ARBA" id="ARBA00023136"/>
    </source>
</evidence>
<accession>A0A9Q0YF07</accession>
<name>A0A9Q0YF07_HOLLE</name>
<dbReference type="InterPro" id="IPR052836">
    <property type="entry name" value="PRRT_domain-containing"/>
</dbReference>
<reference evidence="10" key="1">
    <citation type="submission" date="2021-10" db="EMBL/GenBank/DDBJ databases">
        <title>Tropical sea cucumber genome reveals ecological adaptation and Cuvierian tubules defense mechanism.</title>
        <authorList>
            <person name="Chen T."/>
        </authorList>
    </citation>
    <scope>NUCLEOTIDE SEQUENCE</scope>
    <source>
        <strain evidence="10">Nanhai2018</strain>
        <tissue evidence="10">Muscle</tissue>
    </source>
</reference>
<feature type="transmembrane region" description="Helical" evidence="8">
    <location>
        <begin position="50"/>
        <end position="75"/>
    </location>
</feature>
<dbReference type="PANTHER" id="PTHR35578">
    <property type="entry name" value="PROLINE-RICH TRANSMEMBRANE PROTEIN 4-RELATED"/>
    <property type="match status" value="1"/>
</dbReference>
<feature type="transmembrane region" description="Helical" evidence="8">
    <location>
        <begin position="159"/>
        <end position="181"/>
    </location>
</feature>
<proteinExistence type="predicted"/>
<feature type="domain" description="Proline-rich transmembrane protein 3/4" evidence="9">
    <location>
        <begin position="54"/>
        <end position="219"/>
    </location>
</feature>
<feature type="transmembrane region" description="Helical" evidence="8">
    <location>
        <begin position="87"/>
        <end position="107"/>
    </location>
</feature>
<feature type="transmembrane region" description="Helical" evidence="8">
    <location>
        <begin position="486"/>
        <end position="510"/>
    </location>
</feature>
<dbReference type="PANTHER" id="PTHR35578:SF6">
    <property type="entry name" value="PROLINE-RICH TRANSMEMBRANE PROTEIN 4"/>
    <property type="match status" value="1"/>
</dbReference>
<evidence type="ECO:0000256" key="7">
    <source>
        <dbReference type="SAM" id="MobiDB-lite"/>
    </source>
</evidence>
<evidence type="ECO:0000256" key="5">
    <source>
        <dbReference type="ARBA" id="ARBA00022989"/>
    </source>
</evidence>
<comment type="subcellular location">
    <subcellularLocation>
        <location evidence="1">Membrane</location>
        <topology evidence="1">Multi-pass membrane protein</topology>
    </subcellularLocation>
</comment>
<dbReference type="OrthoDB" id="10066605at2759"/>
<keyword evidence="5 8" id="KW-1133">Transmembrane helix</keyword>
<keyword evidence="4" id="KW-0732">Signal</keyword>
<protein>
    <recommendedName>
        <fullName evidence="9">Proline-rich transmembrane protein 3/4 domain-containing protein</fullName>
    </recommendedName>
</protein>
<dbReference type="AlphaFoldDB" id="A0A9Q0YF07"/>